<reference evidence="6 7" key="1">
    <citation type="submission" date="2015-10" db="EMBL/GenBank/DDBJ databases">
        <authorList>
            <person name="Gilbert D.G."/>
        </authorList>
    </citation>
    <scope>NUCLEOTIDE SEQUENCE [LARGE SCALE GENOMIC DNA]</scope>
    <source>
        <strain evidence="6 7">NRRL B-16712</strain>
    </source>
</reference>
<dbReference type="CDD" id="cd04202">
    <property type="entry name" value="CuRO_D2_2dMcoN_like"/>
    <property type="match status" value="1"/>
</dbReference>
<dbReference type="InterPro" id="IPR002355">
    <property type="entry name" value="Cu_oxidase_Cu_BS"/>
</dbReference>
<dbReference type="AlphaFoldDB" id="A0A101JTE5"/>
<evidence type="ECO:0000259" key="4">
    <source>
        <dbReference type="Pfam" id="PF07731"/>
    </source>
</evidence>
<keyword evidence="3" id="KW-0186">Copper</keyword>
<protein>
    <submittedName>
        <fullName evidence="6">Copper oxidase</fullName>
    </submittedName>
</protein>
<gene>
    <name evidence="6" type="ORF">ADL15_19200</name>
</gene>
<evidence type="ECO:0000256" key="2">
    <source>
        <dbReference type="ARBA" id="ARBA00023002"/>
    </source>
</evidence>
<dbReference type="GO" id="GO:0016491">
    <property type="term" value="F:oxidoreductase activity"/>
    <property type="evidence" value="ECO:0007669"/>
    <property type="project" value="UniProtKB-KW"/>
</dbReference>
<name>A0A101JTE5_9ACTN</name>
<dbReference type="SUPFAM" id="SSF49503">
    <property type="entry name" value="Cupredoxins"/>
    <property type="match status" value="2"/>
</dbReference>
<keyword evidence="1" id="KW-0479">Metal-binding</keyword>
<dbReference type="Pfam" id="PF07731">
    <property type="entry name" value="Cu-oxidase_2"/>
    <property type="match status" value="1"/>
</dbReference>
<keyword evidence="2" id="KW-0560">Oxidoreductase</keyword>
<dbReference type="InterPro" id="IPR011707">
    <property type="entry name" value="Cu-oxidase-like_N"/>
</dbReference>
<evidence type="ECO:0000256" key="3">
    <source>
        <dbReference type="ARBA" id="ARBA00023008"/>
    </source>
</evidence>
<keyword evidence="7" id="KW-1185">Reference proteome</keyword>
<dbReference type="Proteomes" id="UP000053244">
    <property type="component" value="Unassembled WGS sequence"/>
</dbReference>
<dbReference type="EMBL" id="LLZH01000167">
    <property type="protein sequence ID" value="KUL32644.1"/>
    <property type="molecule type" value="Genomic_DNA"/>
</dbReference>
<evidence type="ECO:0000256" key="1">
    <source>
        <dbReference type="ARBA" id="ARBA00022723"/>
    </source>
</evidence>
<feature type="domain" description="Plastocyanin-like" evidence="4">
    <location>
        <begin position="342"/>
        <end position="442"/>
    </location>
</feature>
<dbReference type="InterPro" id="IPR008972">
    <property type="entry name" value="Cupredoxin"/>
</dbReference>
<dbReference type="Pfam" id="PF07732">
    <property type="entry name" value="Cu-oxidase_3"/>
    <property type="match status" value="1"/>
</dbReference>
<dbReference type="PROSITE" id="PS00080">
    <property type="entry name" value="MULTICOPPER_OXIDASE2"/>
    <property type="match status" value="1"/>
</dbReference>
<dbReference type="PANTHER" id="PTHR11709:SF394">
    <property type="entry name" value="FI03373P-RELATED"/>
    <property type="match status" value="1"/>
</dbReference>
<dbReference type="Gene3D" id="2.60.40.420">
    <property type="entry name" value="Cupredoxins - blue copper proteins"/>
    <property type="match status" value="3"/>
</dbReference>
<proteinExistence type="predicted"/>
<evidence type="ECO:0000259" key="5">
    <source>
        <dbReference type="Pfam" id="PF07732"/>
    </source>
</evidence>
<feature type="domain" description="Plastocyanin-like" evidence="5">
    <location>
        <begin position="79"/>
        <end position="184"/>
    </location>
</feature>
<dbReference type="InterPro" id="IPR011706">
    <property type="entry name" value="Cu-oxidase_C"/>
</dbReference>
<organism evidence="6 7">
    <name type="scientific">Actinoplanes awajinensis subsp. mycoplanecinus</name>
    <dbReference type="NCBI Taxonomy" id="135947"/>
    <lineage>
        <taxon>Bacteria</taxon>
        <taxon>Bacillati</taxon>
        <taxon>Actinomycetota</taxon>
        <taxon>Actinomycetes</taxon>
        <taxon>Micromonosporales</taxon>
        <taxon>Micromonosporaceae</taxon>
        <taxon>Actinoplanes</taxon>
    </lineage>
</organism>
<comment type="caution">
    <text evidence="6">The sequence shown here is derived from an EMBL/GenBank/DDBJ whole genome shotgun (WGS) entry which is preliminary data.</text>
</comment>
<evidence type="ECO:0000313" key="7">
    <source>
        <dbReference type="Proteomes" id="UP000053244"/>
    </source>
</evidence>
<dbReference type="InterPro" id="IPR045087">
    <property type="entry name" value="Cu-oxidase_fam"/>
</dbReference>
<sequence length="462" mass="48806">MRTSTRAAVAVVAALAVLGPVGWFCYDSLVPGTYDMAAMGYPDYGGGPATDHDHRTGIAVADLKGPSGTPDVAVTLTAGRAGSRYTLNGVSPGPEIRAVQGQLIQVTLVNESVPDGVTLHWHGVDVPNAEDGVAGVTQDAVGRGQSHVYRFVVKDAGTYWYHSHQVSHEQVRNGLFGALIITPRGATGSDQVAMVHTYQGKRTVNGVPGISDISSPTVKVINTDAGPIRIWVSGTAFRVTAIDGRDVHEPGVIKDQAVLVTAGGRVDLRLDGPGPARVDVGGGAALTAAGAVQAALPRDTLDFLSYGKSGFLGFDPDRPDRRFSYDIGRRFGFLDGRPGLWWTVNGHLFPDVPMFMVTTGDVVRMTVHNGSGEVHPMHLHGHHVVVLSRNGTAATGSPWWTDSLDVADGDTYEIAFRADNPGIWADHCHNLDHVPEGLVAHLAYAGVRSSFQVGGPSGNTPE</sequence>
<dbReference type="RefSeq" id="WP_067692708.1">
    <property type="nucleotide sequence ID" value="NZ_LLZH01000167.1"/>
</dbReference>
<dbReference type="GO" id="GO:0005507">
    <property type="term" value="F:copper ion binding"/>
    <property type="evidence" value="ECO:0007669"/>
    <property type="project" value="InterPro"/>
</dbReference>
<dbReference type="OrthoDB" id="345021at2"/>
<accession>A0A101JTE5</accession>
<dbReference type="PANTHER" id="PTHR11709">
    <property type="entry name" value="MULTI-COPPER OXIDASE"/>
    <property type="match status" value="1"/>
</dbReference>
<evidence type="ECO:0000313" key="6">
    <source>
        <dbReference type="EMBL" id="KUL32644.1"/>
    </source>
</evidence>